<dbReference type="GO" id="GO:0006355">
    <property type="term" value="P:regulation of DNA-templated transcription"/>
    <property type="evidence" value="ECO:0007669"/>
    <property type="project" value="InterPro"/>
</dbReference>
<dbReference type="EMBL" id="MIJY01000034">
    <property type="protein sequence ID" value="OEG12443.1"/>
    <property type="molecule type" value="Genomic_DNA"/>
</dbReference>
<dbReference type="AlphaFoldDB" id="A0A1E5GI83"/>
<feature type="domain" description="OmpR/PhoB-type" evidence="5">
    <location>
        <begin position="140"/>
        <end position="240"/>
    </location>
</feature>
<evidence type="ECO:0000256" key="4">
    <source>
        <dbReference type="PROSITE-ProRule" id="PRU01091"/>
    </source>
</evidence>
<dbReference type="OrthoDB" id="2192969at2"/>
<evidence type="ECO:0000256" key="2">
    <source>
        <dbReference type="ARBA" id="ARBA00023125"/>
    </source>
</evidence>
<reference evidence="7" key="1">
    <citation type="submission" date="2016-09" db="EMBL/GenBank/DDBJ databases">
        <authorList>
            <person name="Gulvik C.A."/>
        </authorList>
    </citation>
    <scope>NUCLEOTIDE SEQUENCE [LARGE SCALE GENOMIC DNA]</scope>
    <source>
        <strain evidence="7">LMG 8895</strain>
    </source>
</reference>
<organism evidence="6 7">
    <name type="scientific">Enterococcus termitis</name>
    <dbReference type="NCBI Taxonomy" id="332950"/>
    <lineage>
        <taxon>Bacteria</taxon>
        <taxon>Bacillati</taxon>
        <taxon>Bacillota</taxon>
        <taxon>Bacilli</taxon>
        <taxon>Lactobacillales</taxon>
        <taxon>Enterococcaceae</taxon>
        <taxon>Enterococcus</taxon>
    </lineage>
</organism>
<proteinExistence type="predicted"/>
<keyword evidence="1" id="KW-0805">Transcription regulation</keyword>
<evidence type="ECO:0000313" key="7">
    <source>
        <dbReference type="Proteomes" id="UP000095094"/>
    </source>
</evidence>
<dbReference type="RefSeq" id="WP_069664144.1">
    <property type="nucleotide sequence ID" value="NZ_JBHUJJ010000001.1"/>
</dbReference>
<dbReference type="GO" id="GO:0000160">
    <property type="term" value="P:phosphorelay signal transduction system"/>
    <property type="evidence" value="ECO:0007669"/>
    <property type="project" value="InterPro"/>
</dbReference>
<dbReference type="PROSITE" id="PS51755">
    <property type="entry name" value="OMPR_PHOB"/>
    <property type="match status" value="1"/>
</dbReference>
<dbReference type="GO" id="GO:0003677">
    <property type="term" value="F:DNA binding"/>
    <property type="evidence" value="ECO:0007669"/>
    <property type="project" value="UniProtKB-UniRule"/>
</dbReference>
<dbReference type="CDD" id="cd00383">
    <property type="entry name" value="trans_reg_C"/>
    <property type="match status" value="1"/>
</dbReference>
<keyword evidence="2 4" id="KW-0238">DNA-binding</keyword>
<evidence type="ECO:0000256" key="1">
    <source>
        <dbReference type="ARBA" id="ARBA00023015"/>
    </source>
</evidence>
<evidence type="ECO:0000256" key="3">
    <source>
        <dbReference type="ARBA" id="ARBA00023163"/>
    </source>
</evidence>
<dbReference type="Gene3D" id="1.10.10.10">
    <property type="entry name" value="Winged helix-like DNA-binding domain superfamily/Winged helix DNA-binding domain"/>
    <property type="match status" value="1"/>
</dbReference>
<protein>
    <submittedName>
        <fullName evidence="6">PhoP family transcriptional regulator</fullName>
    </submittedName>
</protein>
<keyword evidence="7" id="KW-1185">Reference proteome</keyword>
<dbReference type="SUPFAM" id="SSF46894">
    <property type="entry name" value="C-terminal effector domain of the bipartite response regulators"/>
    <property type="match status" value="1"/>
</dbReference>
<dbReference type="InterPro" id="IPR016032">
    <property type="entry name" value="Sig_transdc_resp-reg_C-effctor"/>
</dbReference>
<evidence type="ECO:0000259" key="5">
    <source>
        <dbReference type="PROSITE" id="PS51755"/>
    </source>
</evidence>
<dbReference type="PATRIC" id="fig|332950.4.peg.2674"/>
<dbReference type="SMART" id="SM00862">
    <property type="entry name" value="Trans_reg_C"/>
    <property type="match status" value="1"/>
</dbReference>
<keyword evidence="3" id="KW-0804">Transcription</keyword>
<sequence length="240" mass="28280">MYTIGYISLNNQMNAEREKALSPLQCIVQPIDKKEIIKLFEGKDCLSNKIDTLIVEDEDFSNINWICEMIMYVRKQSDIPLWIVTSSDKVSKTSRIVYLQLGADGVIDYERDLDETILVMRNLMNRFKQSRLQGTSPKKSLTSSVEDFRLIPQNLSVCLEDGKEVNLTKLEFLTIEYLHKHARKTMTYEEIYKNVWNDTYKDRKYRVSNLVFHLRQKIEVDIEKPKYIKTIRSKGYMLNV</sequence>
<dbReference type="Pfam" id="PF00486">
    <property type="entry name" value="Trans_reg_C"/>
    <property type="match status" value="1"/>
</dbReference>
<accession>A0A1E5GI83</accession>
<feature type="DNA-binding region" description="OmpR/PhoB-type" evidence="4">
    <location>
        <begin position="140"/>
        <end position="240"/>
    </location>
</feature>
<dbReference type="InterPro" id="IPR036388">
    <property type="entry name" value="WH-like_DNA-bd_sf"/>
</dbReference>
<dbReference type="InterPro" id="IPR001867">
    <property type="entry name" value="OmpR/PhoB-type_DNA-bd"/>
</dbReference>
<evidence type="ECO:0000313" key="6">
    <source>
        <dbReference type="EMBL" id="OEG12443.1"/>
    </source>
</evidence>
<gene>
    <name evidence="6" type="ORF">BCR25_07845</name>
</gene>
<comment type="caution">
    <text evidence="6">The sequence shown here is derived from an EMBL/GenBank/DDBJ whole genome shotgun (WGS) entry which is preliminary data.</text>
</comment>
<name>A0A1E5GI83_9ENTE</name>
<dbReference type="Proteomes" id="UP000095094">
    <property type="component" value="Unassembled WGS sequence"/>
</dbReference>